<protein>
    <submittedName>
        <fullName evidence="2">Uncharacterized protein</fullName>
    </submittedName>
</protein>
<organism evidence="2 3">
    <name type="scientific">Polytolypa hystricis (strain UAMH7299)</name>
    <dbReference type="NCBI Taxonomy" id="1447883"/>
    <lineage>
        <taxon>Eukaryota</taxon>
        <taxon>Fungi</taxon>
        <taxon>Dikarya</taxon>
        <taxon>Ascomycota</taxon>
        <taxon>Pezizomycotina</taxon>
        <taxon>Eurotiomycetes</taxon>
        <taxon>Eurotiomycetidae</taxon>
        <taxon>Onygenales</taxon>
        <taxon>Onygenales incertae sedis</taxon>
        <taxon>Polytolypa</taxon>
    </lineage>
</organism>
<gene>
    <name evidence="2" type="ORF">AJ80_09395</name>
</gene>
<feature type="compositionally biased region" description="Pro residues" evidence="1">
    <location>
        <begin position="35"/>
        <end position="48"/>
    </location>
</feature>
<keyword evidence="3" id="KW-1185">Reference proteome</keyword>
<feature type="region of interest" description="Disordered" evidence="1">
    <location>
        <begin position="22"/>
        <end position="78"/>
    </location>
</feature>
<reference evidence="2 3" key="1">
    <citation type="submission" date="2017-10" db="EMBL/GenBank/DDBJ databases">
        <title>Comparative genomics in systemic dimorphic fungi from Ajellomycetaceae.</title>
        <authorList>
            <person name="Munoz J.F."/>
            <person name="Mcewen J.G."/>
            <person name="Clay O.K."/>
            <person name="Cuomo C.A."/>
        </authorList>
    </citation>
    <scope>NUCLEOTIDE SEQUENCE [LARGE SCALE GENOMIC DNA]</scope>
    <source>
        <strain evidence="2 3">UAMH7299</strain>
    </source>
</reference>
<dbReference type="Proteomes" id="UP000224634">
    <property type="component" value="Unassembled WGS sequence"/>
</dbReference>
<evidence type="ECO:0000313" key="2">
    <source>
        <dbReference type="EMBL" id="PGG99131.1"/>
    </source>
</evidence>
<evidence type="ECO:0000256" key="1">
    <source>
        <dbReference type="SAM" id="MobiDB-lite"/>
    </source>
</evidence>
<sequence>MSMGKSQAALIHYPNLGCDDEISCQPSFSPAGTTNPPPPPSIGPPGPSPFSGSFDSPLASAGQGIRSHRSHLVSQPTTLRADQAALASALLDDMNNE</sequence>
<comment type="caution">
    <text evidence="2">The sequence shown here is derived from an EMBL/GenBank/DDBJ whole genome shotgun (WGS) entry which is preliminary data.</text>
</comment>
<feature type="compositionally biased region" description="Polar residues" evidence="1">
    <location>
        <begin position="24"/>
        <end position="34"/>
    </location>
</feature>
<proteinExistence type="predicted"/>
<dbReference type="AlphaFoldDB" id="A0A2B7WRM3"/>
<name>A0A2B7WRM3_POLH7</name>
<evidence type="ECO:0000313" key="3">
    <source>
        <dbReference type="Proteomes" id="UP000224634"/>
    </source>
</evidence>
<dbReference type="EMBL" id="PDNA01000277">
    <property type="protein sequence ID" value="PGG99131.1"/>
    <property type="molecule type" value="Genomic_DNA"/>
</dbReference>
<accession>A0A2B7WRM3</accession>